<dbReference type="EMBL" id="MU154589">
    <property type="protein sequence ID" value="KAF9493185.1"/>
    <property type="molecule type" value="Genomic_DNA"/>
</dbReference>
<keyword evidence="2" id="KW-1185">Reference proteome</keyword>
<sequence>LGTRTYMLATIYQDMAERRRHEQANPTNTLAKLINDLQIRLDDMFTLTKEQKDNIRIVAQDVLYQSTCTAFKTLHVDVERQIKERQAEMKCTNIFGSPAREKVFHAKTKRICSSVRNAFRQDLRDSILGDKKCSLEMFTLATAAKYKCMGIGEAVSKADMIHNALLVRSHLR</sequence>
<comment type="caution">
    <text evidence="1">The sequence shown here is derived from an EMBL/GenBank/DDBJ whole genome shotgun (WGS) entry which is preliminary data.</text>
</comment>
<dbReference type="OrthoDB" id="3269273at2759"/>
<dbReference type="Proteomes" id="UP000807025">
    <property type="component" value="Unassembled WGS sequence"/>
</dbReference>
<evidence type="ECO:0000313" key="1">
    <source>
        <dbReference type="EMBL" id="KAF9493185.1"/>
    </source>
</evidence>
<feature type="non-terminal residue" evidence="1">
    <location>
        <position position="1"/>
    </location>
</feature>
<reference evidence="1" key="1">
    <citation type="submission" date="2020-11" db="EMBL/GenBank/DDBJ databases">
        <authorList>
            <consortium name="DOE Joint Genome Institute"/>
            <person name="Ahrendt S."/>
            <person name="Riley R."/>
            <person name="Andreopoulos W."/>
            <person name="Labutti K."/>
            <person name="Pangilinan J."/>
            <person name="Ruiz-Duenas F.J."/>
            <person name="Barrasa J.M."/>
            <person name="Sanchez-Garcia M."/>
            <person name="Camarero S."/>
            <person name="Miyauchi S."/>
            <person name="Serrano A."/>
            <person name="Linde D."/>
            <person name="Babiker R."/>
            <person name="Drula E."/>
            <person name="Ayuso-Fernandez I."/>
            <person name="Pacheco R."/>
            <person name="Padilla G."/>
            <person name="Ferreira P."/>
            <person name="Barriuso J."/>
            <person name="Kellner H."/>
            <person name="Castanera R."/>
            <person name="Alfaro M."/>
            <person name="Ramirez L."/>
            <person name="Pisabarro A.G."/>
            <person name="Kuo A."/>
            <person name="Tritt A."/>
            <person name="Lipzen A."/>
            <person name="He G."/>
            <person name="Yan M."/>
            <person name="Ng V."/>
            <person name="Cullen D."/>
            <person name="Martin F."/>
            <person name="Rosso M.-N."/>
            <person name="Henrissat B."/>
            <person name="Hibbett D."/>
            <person name="Martinez A.T."/>
            <person name="Grigoriev I.V."/>
        </authorList>
    </citation>
    <scope>NUCLEOTIDE SEQUENCE</scope>
    <source>
        <strain evidence="1">ATCC 90797</strain>
    </source>
</reference>
<name>A0A9P5ZUZ1_PLEER</name>
<gene>
    <name evidence="1" type="ORF">BDN71DRAFT_1395438</name>
</gene>
<proteinExistence type="predicted"/>
<accession>A0A9P5ZUZ1</accession>
<organism evidence="1 2">
    <name type="scientific">Pleurotus eryngii</name>
    <name type="common">Boletus of the steppes</name>
    <dbReference type="NCBI Taxonomy" id="5323"/>
    <lineage>
        <taxon>Eukaryota</taxon>
        <taxon>Fungi</taxon>
        <taxon>Dikarya</taxon>
        <taxon>Basidiomycota</taxon>
        <taxon>Agaricomycotina</taxon>
        <taxon>Agaricomycetes</taxon>
        <taxon>Agaricomycetidae</taxon>
        <taxon>Agaricales</taxon>
        <taxon>Pleurotineae</taxon>
        <taxon>Pleurotaceae</taxon>
        <taxon>Pleurotus</taxon>
    </lineage>
</organism>
<protein>
    <submittedName>
        <fullName evidence="1">Uncharacterized protein</fullName>
    </submittedName>
</protein>
<dbReference type="AlphaFoldDB" id="A0A9P5ZUZ1"/>
<evidence type="ECO:0000313" key="2">
    <source>
        <dbReference type="Proteomes" id="UP000807025"/>
    </source>
</evidence>